<protein>
    <recommendedName>
        <fullName evidence="3">TnsA endonuclease N-terminal domain-containing protein</fullName>
    </recommendedName>
</protein>
<organism evidence="1 2">
    <name type="scientific">Cryptolaemus montrouzieri</name>
    <dbReference type="NCBI Taxonomy" id="559131"/>
    <lineage>
        <taxon>Eukaryota</taxon>
        <taxon>Metazoa</taxon>
        <taxon>Ecdysozoa</taxon>
        <taxon>Arthropoda</taxon>
        <taxon>Hexapoda</taxon>
        <taxon>Insecta</taxon>
        <taxon>Pterygota</taxon>
        <taxon>Neoptera</taxon>
        <taxon>Endopterygota</taxon>
        <taxon>Coleoptera</taxon>
        <taxon>Polyphaga</taxon>
        <taxon>Cucujiformia</taxon>
        <taxon>Coccinelloidea</taxon>
        <taxon>Coccinellidae</taxon>
        <taxon>Scymninae</taxon>
        <taxon>Scymnini</taxon>
        <taxon>Cryptolaemus</taxon>
    </lineage>
</organism>
<proteinExistence type="predicted"/>
<reference evidence="1 2" key="1">
    <citation type="journal article" date="2021" name="BMC Biol.">
        <title>Horizontally acquired antibacterial genes associated with adaptive radiation of ladybird beetles.</title>
        <authorList>
            <person name="Li H.S."/>
            <person name="Tang X.F."/>
            <person name="Huang Y.H."/>
            <person name="Xu Z.Y."/>
            <person name="Chen M.L."/>
            <person name="Du X.Y."/>
            <person name="Qiu B.Y."/>
            <person name="Chen P.T."/>
            <person name="Zhang W."/>
            <person name="Slipinski A."/>
            <person name="Escalona H.E."/>
            <person name="Waterhouse R.M."/>
            <person name="Zwick A."/>
            <person name="Pang H."/>
        </authorList>
    </citation>
    <scope>NUCLEOTIDE SEQUENCE [LARGE SCALE GENOMIC DNA]</scope>
    <source>
        <strain evidence="1">SYSU2018</strain>
    </source>
</reference>
<gene>
    <name evidence="1" type="ORF">HHI36_019861</name>
</gene>
<dbReference type="Proteomes" id="UP001516400">
    <property type="component" value="Unassembled WGS sequence"/>
</dbReference>
<name>A0ABD2N9R3_9CUCU</name>
<keyword evidence="2" id="KW-1185">Reference proteome</keyword>
<evidence type="ECO:0000313" key="1">
    <source>
        <dbReference type="EMBL" id="KAL3275089.1"/>
    </source>
</evidence>
<sequence>MSLNRARFLRTKSISTDNAMAKIYHQHIALNLGLGKVKMINHLYMPETIMEDQHYQLYWDNPIITDRPVPHNMPDIAVFFKIEKKAILLDVKIPVDDNMNRAYTEKVEKYRDLAFEMREIYGFQSVIVMPLIISVNGLVEIHLAENTKKLGLDTSIISAAHTRHNHIPQYGMIQLFGVHLGE</sequence>
<accession>A0ABD2N9R3</accession>
<evidence type="ECO:0000313" key="2">
    <source>
        <dbReference type="Proteomes" id="UP001516400"/>
    </source>
</evidence>
<comment type="caution">
    <text evidence="1">The sequence shown here is derived from an EMBL/GenBank/DDBJ whole genome shotgun (WGS) entry which is preliminary data.</text>
</comment>
<dbReference type="AlphaFoldDB" id="A0ABD2N9R3"/>
<dbReference type="EMBL" id="JABFTP020000083">
    <property type="protein sequence ID" value="KAL3275089.1"/>
    <property type="molecule type" value="Genomic_DNA"/>
</dbReference>
<evidence type="ECO:0008006" key="3">
    <source>
        <dbReference type="Google" id="ProtNLM"/>
    </source>
</evidence>